<proteinExistence type="predicted"/>
<sequence>MASYQFLNHRNQVRDSSRFINTTSRHGFSKSQMCLQKILRVITSCPAQEISKETSLNRETLEFKENRGVDIDLNMGLSPAWSEADNQENQSSEESSLLSACSFVEKGIKNDSSMEVFAVDRSSSVGECCVKVVGDQQVGYDSPTVQATGEESQGVDETTLEISKTTNLKNQPNEISCKIKVVNDDQEITKFKEEDTNKELVKLEPCHEEKNESNKDSLALLIEAAEMFSGNLEDKESDSEKLEETTSGSKKSCKCSWVVDLYEDNTSSPVVRSKRGRSQVLPYRYRDSSVLLEPWKRLPRPTKAETTAATVVSKKRRKLETAGQRRVVPPKKSPGFIFTYAYITLVGSMTRMVSEISRQKYKIKGLEGTALQFGHSIMLQVRYDSCNYSQANHRHSVGARELLLPFIAVQKREPSYHAGFCERLHLVVQKWQALTPQTNPQEDPNADTNLPFSSDSDSDSDSDYDYDCTQSPTNQEEGVFTYTRPGDEIPESENTPEKTIARFAEVLESKRMKTMKEDEYRNCVFYEDFFDFPKDGENWREEDLREFWADPPWESTKPGLGVTKAVDSITFMIYETGGICFELLICRVWYEGSVWDDLAHGKGVYVAEQGLVRGGDNVCEPVLDKLEKSTGEKKKASEIKIQLYVKELEFIEAELCLKEVMEDLDEELKIEKEEENLELDLQEDKNSSVSAQQEEKSFAKDEEEEGGVTPSSFGSVIQDEDPTKNDRKGNRSVGAPFSTSSLSFASCSLLSTVPSRLQQSFLAWKNRLPQKAAPSLCVVSSDDPSGMFNLVSFPPVLGQREDRNSMILQESQFCRGHISFLAKCLRIQEGAQVVTFNGDFMVLFCWWQRPSVRLSTAKFRKALQRVLLSSKGFSESLGLELFYWYLELVHC</sequence>
<keyword evidence="2" id="KW-1185">Reference proteome</keyword>
<protein>
    <submittedName>
        <fullName evidence="1">Uncharacterized protein</fullName>
    </submittedName>
</protein>
<dbReference type="Proteomes" id="UP000309997">
    <property type="component" value="Unassembled WGS sequence"/>
</dbReference>
<accession>A0ACC4CK49</accession>
<comment type="caution">
    <text evidence="1">The sequence shown here is derived from an EMBL/GenBank/DDBJ whole genome shotgun (WGS) entry which is preliminary data.</text>
</comment>
<gene>
    <name evidence="1" type="ORF">D5086_009255</name>
</gene>
<dbReference type="EMBL" id="RCHU02000004">
    <property type="protein sequence ID" value="KAL3597618.1"/>
    <property type="molecule type" value="Genomic_DNA"/>
</dbReference>
<evidence type="ECO:0000313" key="2">
    <source>
        <dbReference type="Proteomes" id="UP000309997"/>
    </source>
</evidence>
<evidence type="ECO:0000313" key="1">
    <source>
        <dbReference type="EMBL" id="KAL3597618.1"/>
    </source>
</evidence>
<reference evidence="1 2" key="1">
    <citation type="journal article" date="2024" name="Plant Biotechnol. J.">
        <title>Genome and CRISPR/Cas9 system of a widespread forest tree (Populus alba) in the world.</title>
        <authorList>
            <person name="Liu Y.J."/>
            <person name="Jiang P.F."/>
            <person name="Han X.M."/>
            <person name="Li X.Y."/>
            <person name="Wang H.M."/>
            <person name="Wang Y.J."/>
            <person name="Wang X.X."/>
            <person name="Zeng Q.Y."/>
        </authorList>
    </citation>
    <scope>NUCLEOTIDE SEQUENCE [LARGE SCALE GENOMIC DNA]</scope>
    <source>
        <strain evidence="2">cv. PAL-ZL1</strain>
    </source>
</reference>
<organism evidence="1 2">
    <name type="scientific">Populus alba</name>
    <name type="common">White poplar</name>
    <dbReference type="NCBI Taxonomy" id="43335"/>
    <lineage>
        <taxon>Eukaryota</taxon>
        <taxon>Viridiplantae</taxon>
        <taxon>Streptophyta</taxon>
        <taxon>Embryophyta</taxon>
        <taxon>Tracheophyta</taxon>
        <taxon>Spermatophyta</taxon>
        <taxon>Magnoliopsida</taxon>
        <taxon>eudicotyledons</taxon>
        <taxon>Gunneridae</taxon>
        <taxon>Pentapetalae</taxon>
        <taxon>rosids</taxon>
        <taxon>fabids</taxon>
        <taxon>Malpighiales</taxon>
        <taxon>Salicaceae</taxon>
        <taxon>Saliceae</taxon>
        <taxon>Populus</taxon>
    </lineage>
</organism>
<name>A0ACC4CK49_POPAL</name>